<protein>
    <submittedName>
        <fullName evidence="1">Uncharacterized protein</fullName>
    </submittedName>
</protein>
<keyword evidence="2" id="KW-1185">Reference proteome</keyword>
<accession>A0A9P3LL60</accession>
<dbReference type="OrthoDB" id="2756573at2759"/>
<evidence type="ECO:0000313" key="1">
    <source>
        <dbReference type="EMBL" id="GJE98349.1"/>
    </source>
</evidence>
<sequence>MTYSVRNVNGSSNAANDFLQGLPPILIQRFMLNLRQFGQHEMPGQSTLDDTIATADLNMQFRVPSHLLGNIGEPLSFNSSEVDSAKNADGTAAL</sequence>
<dbReference type="Proteomes" id="UP000703269">
    <property type="component" value="Unassembled WGS sequence"/>
</dbReference>
<dbReference type="AlphaFoldDB" id="A0A9P3LL60"/>
<comment type="caution">
    <text evidence="1">The sequence shown here is derived from an EMBL/GenBank/DDBJ whole genome shotgun (WGS) entry which is preliminary data.</text>
</comment>
<gene>
    <name evidence="1" type="ORF">PsYK624_145770</name>
</gene>
<reference evidence="1 2" key="1">
    <citation type="submission" date="2021-08" db="EMBL/GenBank/DDBJ databases">
        <title>Draft Genome Sequence of Phanerochaete sordida strain YK-624.</title>
        <authorList>
            <person name="Mori T."/>
            <person name="Dohra H."/>
            <person name="Suzuki T."/>
            <person name="Kawagishi H."/>
            <person name="Hirai H."/>
        </authorList>
    </citation>
    <scope>NUCLEOTIDE SEQUENCE [LARGE SCALE GENOMIC DNA]</scope>
    <source>
        <strain evidence="1 2">YK-624</strain>
    </source>
</reference>
<name>A0A9P3LL60_9APHY</name>
<proteinExistence type="predicted"/>
<organism evidence="1 2">
    <name type="scientific">Phanerochaete sordida</name>
    <dbReference type="NCBI Taxonomy" id="48140"/>
    <lineage>
        <taxon>Eukaryota</taxon>
        <taxon>Fungi</taxon>
        <taxon>Dikarya</taxon>
        <taxon>Basidiomycota</taxon>
        <taxon>Agaricomycotina</taxon>
        <taxon>Agaricomycetes</taxon>
        <taxon>Polyporales</taxon>
        <taxon>Phanerochaetaceae</taxon>
        <taxon>Phanerochaete</taxon>
    </lineage>
</organism>
<evidence type="ECO:0000313" key="2">
    <source>
        <dbReference type="Proteomes" id="UP000703269"/>
    </source>
</evidence>
<dbReference type="EMBL" id="BPQB01000086">
    <property type="protein sequence ID" value="GJE98349.1"/>
    <property type="molecule type" value="Genomic_DNA"/>
</dbReference>